<evidence type="ECO:0000313" key="2">
    <source>
        <dbReference type="Proteomes" id="UP001055811"/>
    </source>
</evidence>
<name>A0ACB9DU79_CICIN</name>
<proteinExistence type="predicted"/>
<keyword evidence="2" id="KW-1185">Reference proteome</keyword>
<protein>
    <submittedName>
        <fullName evidence="1">Uncharacterized protein</fullName>
    </submittedName>
</protein>
<comment type="caution">
    <text evidence="1">The sequence shown here is derived from an EMBL/GenBank/DDBJ whole genome shotgun (WGS) entry which is preliminary data.</text>
</comment>
<gene>
    <name evidence="1" type="ORF">L2E82_20604</name>
</gene>
<reference evidence="2" key="1">
    <citation type="journal article" date="2022" name="Mol. Ecol. Resour.">
        <title>The genomes of chicory, endive, great burdock and yacon provide insights into Asteraceae palaeo-polyploidization history and plant inulin production.</title>
        <authorList>
            <person name="Fan W."/>
            <person name="Wang S."/>
            <person name="Wang H."/>
            <person name="Wang A."/>
            <person name="Jiang F."/>
            <person name="Liu H."/>
            <person name="Zhao H."/>
            <person name="Xu D."/>
            <person name="Zhang Y."/>
        </authorList>
    </citation>
    <scope>NUCLEOTIDE SEQUENCE [LARGE SCALE GENOMIC DNA]</scope>
    <source>
        <strain evidence="2">cv. Punajuju</strain>
    </source>
</reference>
<dbReference type="Proteomes" id="UP001055811">
    <property type="component" value="Linkage Group LG04"/>
</dbReference>
<reference evidence="1 2" key="2">
    <citation type="journal article" date="2022" name="Mol. Ecol. Resour.">
        <title>The genomes of chicory, endive, great burdock and yacon provide insights into Asteraceae paleo-polyploidization history and plant inulin production.</title>
        <authorList>
            <person name="Fan W."/>
            <person name="Wang S."/>
            <person name="Wang H."/>
            <person name="Wang A."/>
            <person name="Jiang F."/>
            <person name="Liu H."/>
            <person name="Zhao H."/>
            <person name="Xu D."/>
            <person name="Zhang Y."/>
        </authorList>
    </citation>
    <scope>NUCLEOTIDE SEQUENCE [LARGE SCALE GENOMIC DNA]</scope>
    <source>
        <strain evidence="2">cv. Punajuju</strain>
        <tissue evidence="1">Leaves</tissue>
    </source>
</reference>
<evidence type="ECO:0000313" key="1">
    <source>
        <dbReference type="EMBL" id="KAI3749980.1"/>
    </source>
</evidence>
<sequence length="69" mass="7549">MREIRVTDGRATAPGLNLTPTSYHAATVGADVVWSNSPWSCSCDRKTNRRLVSENTVAATTDRPSKSER</sequence>
<accession>A0ACB9DU79</accession>
<dbReference type="EMBL" id="CM042012">
    <property type="protein sequence ID" value="KAI3749980.1"/>
    <property type="molecule type" value="Genomic_DNA"/>
</dbReference>
<organism evidence="1 2">
    <name type="scientific">Cichorium intybus</name>
    <name type="common">Chicory</name>
    <dbReference type="NCBI Taxonomy" id="13427"/>
    <lineage>
        <taxon>Eukaryota</taxon>
        <taxon>Viridiplantae</taxon>
        <taxon>Streptophyta</taxon>
        <taxon>Embryophyta</taxon>
        <taxon>Tracheophyta</taxon>
        <taxon>Spermatophyta</taxon>
        <taxon>Magnoliopsida</taxon>
        <taxon>eudicotyledons</taxon>
        <taxon>Gunneridae</taxon>
        <taxon>Pentapetalae</taxon>
        <taxon>asterids</taxon>
        <taxon>campanulids</taxon>
        <taxon>Asterales</taxon>
        <taxon>Asteraceae</taxon>
        <taxon>Cichorioideae</taxon>
        <taxon>Cichorieae</taxon>
        <taxon>Cichoriinae</taxon>
        <taxon>Cichorium</taxon>
    </lineage>
</organism>